<evidence type="ECO:0000313" key="1">
    <source>
        <dbReference type="EMBL" id="CDE22265.1"/>
    </source>
</evidence>
<dbReference type="EMBL" id="CBIN010000066">
    <property type="protein sequence ID" value="CDE22265.1"/>
    <property type="molecule type" value="Genomic_DNA"/>
</dbReference>
<name>R7G587_9FIRM</name>
<accession>R7G587</accession>
<comment type="caution">
    <text evidence="1">The sequence shown here is derived from an EMBL/GenBank/DDBJ whole genome shotgun (WGS) entry which is preliminary data.</text>
</comment>
<dbReference type="AlphaFoldDB" id="R7G587"/>
<dbReference type="RefSeq" id="WP_022420291.1">
    <property type="nucleotide sequence ID" value="NZ_FR898571.1"/>
</dbReference>
<proteinExistence type="predicted"/>
<protein>
    <submittedName>
        <fullName evidence="1">Uncharacterized protein</fullName>
    </submittedName>
</protein>
<sequence length="129" mass="15569">MNDKRKLDLKNYKNQSKKDFARYVWWMEESVVNGLQQLCNYNNETYASPVLRYIVDWACVKMETDEQFKEYIQEITLKSHNTNAECKIKKGYTLSKDVNEKLLATKQKYRLYNLSYFVNESVKQFLKEH</sequence>
<evidence type="ECO:0000313" key="2">
    <source>
        <dbReference type="Proteomes" id="UP000018093"/>
    </source>
</evidence>
<dbReference type="Proteomes" id="UP000018093">
    <property type="component" value="Unassembled WGS sequence"/>
</dbReference>
<reference evidence="1" key="1">
    <citation type="submission" date="2012-11" db="EMBL/GenBank/DDBJ databases">
        <title>Dependencies among metagenomic species, viruses, plasmids and units of genetic variation.</title>
        <authorList>
            <person name="Nielsen H.B."/>
            <person name="Almeida M."/>
            <person name="Juncker A.S."/>
            <person name="Rasmussen S."/>
            <person name="Li J."/>
            <person name="Sunagawa S."/>
            <person name="Plichta D."/>
            <person name="Gautier L."/>
            <person name="Le Chatelier E."/>
            <person name="Peletier E."/>
            <person name="Bonde I."/>
            <person name="Nielsen T."/>
            <person name="Manichanh C."/>
            <person name="Arumugam M."/>
            <person name="Batto J."/>
            <person name="Santos M.B.Q.D."/>
            <person name="Blom N."/>
            <person name="Borruel N."/>
            <person name="Burgdorf K.S."/>
            <person name="Boumezbeur F."/>
            <person name="Casellas F."/>
            <person name="Dore J."/>
            <person name="Guarner F."/>
            <person name="Hansen T."/>
            <person name="Hildebrand F."/>
            <person name="Kaas R.S."/>
            <person name="Kennedy S."/>
            <person name="Kristiansen K."/>
            <person name="Kultima J.R."/>
            <person name="Leonard P."/>
            <person name="Levenez F."/>
            <person name="Lund O."/>
            <person name="Moumen B."/>
            <person name="Le Paslier D."/>
            <person name="Pons N."/>
            <person name="Pedersen O."/>
            <person name="Prifti E."/>
            <person name="Qin J."/>
            <person name="Raes J."/>
            <person name="Tap J."/>
            <person name="Tims S."/>
            <person name="Ussery D.W."/>
            <person name="Yamada T."/>
            <person name="MetaHit consortium"/>
            <person name="Renault P."/>
            <person name="Sicheritz-Ponten T."/>
            <person name="Bork P."/>
            <person name="Wang J."/>
            <person name="Brunak S."/>
            <person name="Ehrlich S.D."/>
        </authorList>
    </citation>
    <scope>NUCLEOTIDE SEQUENCE [LARGE SCALE GENOMIC DNA]</scope>
</reference>
<organism evidence="1 2">
    <name type="scientific">Amedibacillus dolichus CAG:375</name>
    <dbReference type="NCBI Taxonomy" id="1263076"/>
    <lineage>
        <taxon>Bacteria</taxon>
        <taxon>Bacillati</taxon>
        <taxon>Bacillota</taxon>
        <taxon>Erysipelotrichia</taxon>
        <taxon>Erysipelotrichales</taxon>
        <taxon>Erysipelotrichaceae</taxon>
        <taxon>Amedibacillus</taxon>
    </lineage>
</organism>
<gene>
    <name evidence="1" type="ORF">BN631_00907</name>
</gene>